<organism evidence="2 3">
    <name type="scientific">Stentor coeruleus</name>
    <dbReference type="NCBI Taxonomy" id="5963"/>
    <lineage>
        <taxon>Eukaryota</taxon>
        <taxon>Sar</taxon>
        <taxon>Alveolata</taxon>
        <taxon>Ciliophora</taxon>
        <taxon>Postciliodesmatophora</taxon>
        <taxon>Heterotrichea</taxon>
        <taxon>Heterotrichida</taxon>
        <taxon>Stentoridae</taxon>
        <taxon>Stentor</taxon>
    </lineage>
</organism>
<gene>
    <name evidence="2" type="ORF">SteCoe_34741</name>
</gene>
<dbReference type="GO" id="GO:0004672">
    <property type="term" value="F:protein kinase activity"/>
    <property type="evidence" value="ECO:0007669"/>
    <property type="project" value="InterPro"/>
</dbReference>
<comment type="caution">
    <text evidence="2">The sequence shown here is derived from an EMBL/GenBank/DDBJ whole genome shotgun (WGS) entry which is preliminary data.</text>
</comment>
<evidence type="ECO:0000259" key="1">
    <source>
        <dbReference type="PROSITE" id="PS50011"/>
    </source>
</evidence>
<keyword evidence="3" id="KW-1185">Reference proteome</keyword>
<dbReference type="SMART" id="SM00220">
    <property type="entry name" value="S_TKc"/>
    <property type="match status" value="1"/>
</dbReference>
<dbReference type="InterPro" id="IPR008271">
    <property type="entry name" value="Ser/Thr_kinase_AS"/>
</dbReference>
<accession>A0A1R2ATV4</accession>
<dbReference type="PANTHER" id="PTHR24362:SF309">
    <property type="entry name" value="PROTEIN KINASE DOMAIN-CONTAINING PROTEIN"/>
    <property type="match status" value="1"/>
</dbReference>
<dbReference type="OrthoDB" id="4062651at2759"/>
<dbReference type="InterPro" id="IPR011009">
    <property type="entry name" value="Kinase-like_dom_sf"/>
</dbReference>
<sequence length="430" mass="50104">MQRITLSDIIIGDRIYSREGYCEVSKGTLRADPSEVICIKKLFIEDLKDLSSQYSECLTMAQLNHQNIIKLRSASIEGIGQRVNNLYIYMEYFPEGDLQKLIKSRVENHKPWTENELFEYAEQLVSAYSYLQSKNICHRDIKPQNIFVTNNGTMLKVGDFGTSRNINGGDFTIIGTPLYVSPLVRVAISESVRTNKYTVEHDPFKSDVYSLGLVFLYMASLQDIRDLTNLSNIEEKISKRIIALPSGYRRFQRLLWYMLAVDEVNRPCFIRLISIMREIIIHEEILCEGCNEYQEVTDFHELSNRKICKKCVANYLFFPENRLYCSACNAYLYADLECDCSYLRCFACKNNRHNQKSCYDELAYSFQNGKYSIRMICNCGLLELMNNAPYSYFYCPNCGYFCVVCGFLYGNERNHKVCEFMLNHNYHIEN</sequence>
<dbReference type="PROSITE" id="PS50011">
    <property type="entry name" value="PROTEIN_KINASE_DOM"/>
    <property type="match status" value="1"/>
</dbReference>
<evidence type="ECO:0000313" key="2">
    <source>
        <dbReference type="EMBL" id="OMJ67951.1"/>
    </source>
</evidence>
<dbReference type="Proteomes" id="UP000187209">
    <property type="component" value="Unassembled WGS sequence"/>
</dbReference>
<dbReference type="Pfam" id="PF00069">
    <property type="entry name" value="Pkinase"/>
    <property type="match status" value="1"/>
</dbReference>
<reference evidence="2 3" key="1">
    <citation type="submission" date="2016-11" db="EMBL/GenBank/DDBJ databases">
        <title>The macronuclear genome of Stentor coeruleus: a giant cell with tiny introns.</title>
        <authorList>
            <person name="Slabodnick M."/>
            <person name="Ruby J.G."/>
            <person name="Reiff S.B."/>
            <person name="Swart E.C."/>
            <person name="Gosai S."/>
            <person name="Prabakaran S."/>
            <person name="Witkowska E."/>
            <person name="Larue G.E."/>
            <person name="Fisher S."/>
            <person name="Freeman R.M."/>
            <person name="Gunawardena J."/>
            <person name="Chu W."/>
            <person name="Stover N.A."/>
            <person name="Gregory B.D."/>
            <person name="Nowacki M."/>
            <person name="Derisi J."/>
            <person name="Roy S.W."/>
            <person name="Marshall W.F."/>
            <person name="Sood P."/>
        </authorList>
    </citation>
    <scope>NUCLEOTIDE SEQUENCE [LARGE SCALE GENOMIC DNA]</scope>
    <source>
        <strain evidence="2">WM001</strain>
    </source>
</reference>
<dbReference type="PROSITE" id="PS00108">
    <property type="entry name" value="PROTEIN_KINASE_ST"/>
    <property type="match status" value="1"/>
</dbReference>
<evidence type="ECO:0000313" key="3">
    <source>
        <dbReference type="Proteomes" id="UP000187209"/>
    </source>
</evidence>
<dbReference type="EMBL" id="MPUH01001409">
    <property type="protein sequence ID" value="OMJ67951.1"/>
    <property type="molecule type" value="Genomic_DNA"/>
</dbReference>
<dbReference type="Gene3D" id="1.10.510.10">
    <property type="entry name" value="Transferase(Phosphotransferase) domain 1"/>
    <property type="match status" value="1"/>
</dbReference>
<dbReference type="AlphaFoldDB" id="A0A1R2ATV4"/>
<name>A0A1R2ATV4_9CILI</name>
<dbReference type="InterPro" id="IPR000719">
    <property type="entry name" value="Prot_kinase_dom"/>
</dbReference>
<protein>
    <recommendedName>
        <fullName evidence="1">Protein kinase domain-containing protein</fullName>
    </recommendedName>
</protein>
<dbReference type="PANTHER" id="PTHR24362">
    <property type="entry name" value="SERINE/THREONINE-PROTEIN KINASE NEK"/>
    <property type="match status" value="1"/>
</dbReference>
<dbReference type="GO" id="GO:0005524">
    <property type="term" value="F:ATP binding"/>
    <property type="evidence" value="ECO:0007669"/>
    <property type="project" value="InterPro"/>
</dbReference>
<proteinExistence type="predicted"/>
<dbReference type="SUPFAM" id="SSF56112">
    <property type="entry name" value="Protein kinase-like (PK-like)"/>
    <property type="match status" value="1"/>
</dbReference>
<feature type="domain" description="Protein kinase" evidence="1">
    <location>
        <begin position="10"/>
        <end position="285"/>
    </location>
</feature>